<evidence type="ECO:0000259" key="3">
    <source>
        <dbReference type="Pfam" id="PF21000"/>
    </source>
</evidence>
<accession>A0A179FLM7</accession>
<evidence type="ECO:0000313" key="4">
    <source>
        <dbReference type="EMBL" id="OAQ66536.1"/>
    </source>
</evidence>
<feature type="compositionally biased region" description="Low complexity" evidence="1">
    <location>
        <begin position="19"/>
        <end position="29"/>
    </location>
</feature>
<dbReference type="Pfam" id="PF21000">
    <property type="entry name" value="RMI1_N_N"/>
    <property type="match status" value="1"/>
</dbReference>
<evidence type="ECO:0000313" key="5">
    <source>
        <dbReference type="Proteomes" id="UP000078397"/>
    </source>
</evidence>
<dbReference type="InterPro" id="IPR049363">
    <property type="entry name" value="RMI1_N"/>
</dbReference>
<reference evidence="4 5" key="1">
    <citation type="journal article" date="2016" name="PLoS Pathog.">
        <title>Biosynthesis of antibiotic leucinostatins in bio-control fungus Purpureocillium lilacinum and their inhibition on phytophthora revealed by genome mining.</title>
        <authorList>
            <person name="Wang G."/>
            <person name="Liu Z."/>
            <person name="Lin R."/>
            <person name="Li E."/>
            <person name="Mao Z."/>
            <person name="Ling J."/>
            <person name="Yang Y."/>
            <person name="Yin W.B."/>
            <person name="Xie B."/>
        </authorList>
    </citation>
    <scope>NUCLEOTIDE SEQUENCE [LARGE SCALE GENOMIC DNA]</scope>
    <source>
        <strain evidence="4">170</strain>
    </source>
</reference>
<dbReference type="EMBL" id="LSBJ02000004">
    <property type="protein sequence ID" value="OAQ66536.1"/>
    <property type="molecule type" value="Genomic_DNA"/>
</dbReference>
<keyword evidence="5" id="KW-1185">Reference proteome</keyword>
<dbReference type="InterPro" id="IPR013894">
    <property type="entry name" value="RMI1_OB"/>
</dbReference>
<protein>
    <submittedName>
        <fullName evidence="4">RecQ mediated genome instability protein Rmi1</fullName>
    </submittedName>
</protein>
<organism evidence="4 5">
    <name type="scientific">Pochonia chlamydosporia 170</name>
    <dbReference type="NCBI Taxonomy" id="1380566"/>
    <lineage>
        <taxon>Eukaryota</taxon>
        <taxon>Fungi</taxon>
        <taxon>Dikarya</taxon>
        <taxon>Ascomycota</taxon>
        <taxon>Pezizomycotina</taxon>
        <taxon>Sordariomycetes</taxon>
        <taxon>Hypocreomycetidae</taxon>
        <taxon>Hypocreales</taxon>
        <taxon>Clavicipitaceae</taxon>
        <taxon>Pochonia</taxon>
    </lineage>
</organism>
<dbReference type="OrthoDB" id="341511at2759"/>
<evidence type="ECO:0000256" key="1">
    <source>
        <dbReference type="SAM" id="MobiDB-lite"/>
    </source>
</evidence>
<dbReference type="InterPro" id="IPR042470">
    <property type="entry name" value="RMI1_N_C_sf"/>
</dbReference>
<evidence type="ECO:0000259" key="2">
    <source>
        <dbReference type="Pfam" id="PF08585"/>
    </source>
</evidence>
<gene>
    <name evidence="4" type="ORF">VFPPC_14343</name>
</gene>
<dbReference type="GeneID" id="28856106"/>
<dbReference type="Proteomes" id="UP000078397">
    <property type="component" value="Unassembled WGS sequence"/>
</dbReference>
<name>A0A179FLM7_METCM</name>
<sequence>MTTQLSAAITSQSLPPPSQSLLTSLTTRSPQPPLPSLIATAKARLLAADLTSSTLIDTTQLHPFPAGTDNAIAKEVRLGHNTHVQVVNIENLSLSRWEQIEELEAVERGEKTRGRQVIRVTDEGEDADTAQRLGSGTVQAGKNATHRLVLQDCKGTRVYAVELKRIEGIGIGKTSIGCKLMLRPGTVAARGTVLLTTENCVLLGGKIDAWHEAWMNGRMARLKEAAGVVNGETATR</sequence>
<comment type="caution">
    <text evidence="4">The sequence shown here is derived from an EMBL/GenBank/DDBJ whole genome shotgun (WGS) entry which is preliminary data.</text>
</comment>
<feature type="region of interest" description="Disordered" evidence="1">
    <location>
        <begin position="1"/>
        <end position="31"/>
    </location>
</feature>
<dbReference type="Pfam" id="PF08585">
    <property type="entry name" value="RMI1_N_C"/>
    <property type="match status" value="1"/>
</dbReference>
<feature type="domain" description="RMI1 N-terminal" evidence="3">
    <location>
        <begin position="10"/>
        <end position="53"/>
    </location>
</feature>
<dbReference type="AlphaFoldDB" id="A0A179FLM7"/>
<dbReference type="Gene3D" id="2.40.50.770">
    <property type="entry name" value="RecQ-mediated genome instability protein Rmi1, C-terminal domain"/>
    <property type="match status" value="1"/>
</dbReference>
<feature type="domain" description="RecQ mediated genome instability protein 1 OB-fold" evidence="2">
    <location>
        <begin position="74"/>
        <end position="218"/>
    </location>
</feature>
<dbReference type="RefSeq" id="XP_018143623.1">
    <property type="nucleotide sequence ID" value="XM_018292112.1"/>
</dbReference>
<dbReference type="STRING" id="1380566.A0A179FLM7"/>
<proteinExistence type="predicted"/>
<dbReference type="KEGG" id="pchm:VFPPC_14343"/>